<dbReference type="PANTHER" id="PTHR43000">
    <property type="entry name" value="DTDP-D-GLUCOSE 4,6-DEHYDRATASE-RELATED"/>
    <property type="match status" value="1"/>
</dbReference>
<name>A0ABT0U9P6_9BACT</name>
<dbReference type="RefSeq" id="WP_250930973.1">
    <property type="nucleotide sequence ID" value="NZ_JAMQBK010000060.1"/>
</dbReference>
<gene>
    <name evidence="3" type="ORF">NB063_21800</name>
</gene>
<dbReference type="Proteomes" id="UP001202961">
    <property type="component" value="Unassembled WGS sequence"/>
</dbReference>
<proteinExistence type="inferred from homology"/>
<dbReference type="EMBL" id="JAMQBK010000060">
    <property type="protein sequence ID" value="MCM2373255.1"/>
    <property type="molecule type" value="Genomic_DNA"/>
</dbReference>
<sequence length="354" mass="38753">MKVLITGACGFVGHWVAEALLSHLPNVQLIGFDNLSRSGSESNRQHLQSMGVELVHGDLRCSSDLDALTAVDWVIDCAALPSVLAGTAGNTSPRQLVEHNLSGSLNLLEYCRRSDAGLILLSTSRVYSIRQLAGLPLKCLDDAFVLDPEGTLPPGISTDGIDETFSTTPPISLYGSTKLATETMAWEYSEAFGFPLRINRCGVLAGSGQFGRADQGIFSFWIHSYLGRRSLRYIGFDGKGHQVRDCLHPWDVALLVIKQIETGSDPSKPVIANVSGGIDSAHSLRQLSEWCHENLGEHDVASSKEQRPFDLPWVVLDSRLAQEAWDWQPTMDATSILEEIAEHARANPYWLDLA</sequence>
<dbReference type="Gene3D" id="3.40.50.720">
    <property type="entry name" value="NAD(P)-binding Rossmann-like Domain"/>
    <property type="match status" value="1"/>
</dbReference>
<evidence type="ECO:0000313" key="4">
    <source>
        <dbReference type="Proteomes" id="UP001202961"/>
    </source>
</evidence>
<evidence type="ECO:0000256" key="1">
    <source>
        <dbReference type="ARBA" id="ARBA00007637"/>
    </source>
</evidence>
<comment type="caution">
    <text evidence="3">The sequence shown here is derived from an EMBL/GenBank/DDBJ whole genome shotgun (WGS) entry which is preliminary data.</text>
</comment>
<feature type="domain" description="NAD-dependent epimerase/dehydratase" evidence="2">
    <location>
        <begin position="3"/>
        <end position="269"/>
    </location>
</feature>
<organism evidence="3 4">
    <name type="scientific">Aporhodopirellula aestuarii</name>
    <dbReference type="NCBI Taxonomy" id="2950107"/>
    <lineage>
        <taxon>Bacteria</taxon>
        <taxon>Pseudomonadati</taxon>
        <taxon>Planctomycetota</taxon>
        <taxon>Planctomycetia</taxon>
        <taxon>Pirellulales</taxon>
        <taxon>Pirellulaceae</taxon>
        <taxon>Aporhodopirellula</taxon>
    </lineage>
</organism>
<dbReference type="InterPro" id="IPR001509">
    <property type="entry name" value="Epimerase_deHydtase"/>
</dbReference>
<comment type="similarity">
    <text evidence="1">Belongs to the NAD(P)-dependent epimerase/dehydratase family.</text>
</comment>
<accession>A0ABT0U9P6</accession>
<dbReference type="InterPro" id="IPR036291">
    <property type="entry name" value="NAD(P)-bd_dom_sf"/>
</dbReference>
<dbReference type="Pfam" id="PF01370">
    <property type="entry name" value="Epimerase"/>
    <property type="match status" value="1"/>
</dbReference>
<dbReference type="SUPFAM" id="SSF51735">
    <property type="entry name" value="NAD(P)-binding Rossmann-fold domains"/>
    <property type="match status" value="1"/>
</dbReference>
<reference evidence="3 4" key="1">
    <citation type="journal article" date="2022" name="Syst. Appl. Microbiol.">
        <title>Rhodopirellula aestuarii sp. nov., a novel member of the genus Rhodopirellula isolated from brackish sediments collected in the Tagus River estuary, Portugal.</title>
        <authorList>
            <person name="Vitorino I.R."/>
            <person name="Klimek D."/>
            <person name="Calusinska M."/>
            <person name="Lobo-da-Cunha A."/>
            <person name="Vasconcelos V."/>
            <person name="Lage O.M."/>
        </authorList>
    </citation>
    <scope>NUCLEOTIDE SEQUENCE [LARGE SCALE GENOMIC DNA]</scope>
    <source>
        <strain evidence="3 4">ICT_H3.1</strain>
    </source>
</reference>
<keyword evidence="4" id="KW-1185">Reference proteome</keyword>
<evidence type="ECO:0000313" key="3">
    <source>
        <dbReference type="EMBL" id="MCM2373255.1"/>
    </source>
</evidence>
<evidence type="ECO:0000259" key="2">
    <source>
        <dbReference type="Pfam" id="PF01370"/>
    </source>
</evidence>
<protein>
    <submittedName>
        <fullName evidence="3">NAD-dependent epimerase/dehydratase family protein</fullName>
    </submittedName>
</protein>